<dbReference type="Proteomes" id="UP000031594">
    <property type="component" value="Unassembled WGS sequence"/>
</dbReference>
<evidence type="ECO:0000313" key="3">
    <source>
        <dbReference type="Proteomes" id="UP000031594"/>
    </source>
</evidence>
<dbReference type="Proteomes" id="UP000315925">
    <property type="component" value="Chromosome"/>
</dbReference>
<dbReference type="EMBL" id="JQNX01000001">
    <property type="protein sequence ID" value="KIE59313.1"/>
    <property type="molecule type" value="Genomic_DNA"/>
</dbReference>
<dbReference type="STRING" id="1202785.A946_00950"/>
<evidence type="ECO:0000313" key="1">
    <source>
        <dbReference type="EMBL" id="KIE59313.1"/>
    </source>
</evidence>
<dbReference type="SUPFAM" id="SSF52490">
    <property type="entry name" value="Tubulin nucleotide-binding domain-like"/>
    <property type="match status" value="1"/>
</dbReference>
<proteinExistence type="predicted"/>
<sequence length="1012" mass="115338">MNANHLIIGLGGTGGKIIRAFRKTIFQEFRKIDPPNVRLSYLYVDSSDELMRLDDPSWKVLGQSVQIPPTSQLLIKSSNLASILEDLPSYPGIQPWIGDKTIWRDILNSIIGDAIGGQKRRLGRFLFASHADEFCRRLTHLVNEIQKGGQQDVTFHVCCGLAGGTGSGTLIDCVSQIRKNYPDTLQYRIVLYTLLPEEHPKPNWNTGNYHANGYAALLELNALSIGKFYPCDIAGDGRKLEELKTPFNGCYVFTNFNENGLAVDISEDIPNILADFLYQKIVTVRNINWESLGRAENAENGDGNPETLPGSNDPVRSKRFLTFGVKRLSVPESEISEYIAFQFARQAALQLRYNNWSETDGFLADPRNLDMVSYVSSPEQLERWMLSDEHFILSAPILESDGVGSKWQPVSRYWMNVTTNLKEYVQGKETADKWLDRLKSLLDTRFQEQYRGQGVKAFYETVSQSTRERAREIRQKLERELFSDWINGTKSAHEISSLLGALMPHLKARFDRIEEEITKLRPQEEELAKKLAEQQKEWAKVGVISDMFGKRKRLFDAASTVLQDLYTVRTKIEGWQFAKKFLPVIIEEIVLLKADVDKAASMIAESIKAFEDQIAVRCSDQGAMIDLRKQVIRFYDPELVKNVTKRLIKDQKEATTQTQRVRTAIAEKLGEKLDFKTLNERISKTVFLDTLERQCMENAKIAHNNLVQTESDRLIGVSIIEKLKERYADRQSLRLYLDNVVKAAGNYLIFNSDEKRRVGQGINPTAQIAVSNFTVILPKAPEMEDYIKVLKEVFFECIRNPSKEFIENDTRLNEIILVSITNLFPLRIVQHVSFLKSKYLERINGSDSKRARMELHIEGDGQTLPSLFVPTRTELEDRLAPILLLGMVLKEKGEDGTEKEILQKIETETGALQLGFMQKDEYGFDQPVYLGGDDFSETLSNIREEAGILLEQKIEALLKSSEMKLEPKRREVESEIVKKVNSLRGTIKPTDPKSRRLADWGKLAIKKVRGEL</sequence>
<dbReference type="GO" id="GO:0007017">
    <property type="term" value="P:microtubule-based process"/>
    <property type="evidence" value="ECO:0007669"/>
    <property type="project" value="InterPro"/>
</dbReference>
<reference evidence="2" key="2">
    <citation type="journal article" date="2019" name="BMC Genomics">
        <title>Complete genome sequence analysis of the thermoacidophilic verrucomicrobial methanotroph 'Candidatus Methylacidiphilum kamchatkense' strain Kam1 and comparison with its closest relatives.</title>
        <authorList>
            <person name="Kruse T."/>
            <person name="Ratnadevi C.M."/>
            <person name="Erikstad H.A."/>
            <person name="Birkeland N.K."/>
        </authorList>
    </citation>
    <scope>NUCLEOTIDE SEQUENCE</scope>
    <source>
        <strain evidence="2">Kam1</strain>
    </source>
</reference>
<reference evidence="4" key="3">
    <citation type="submission" date="2019-03" db="EMBL/GenBank/DDBJ databases">
        <title>Complete genome of Methylacidiphilum kamchatkense Kam1.</title>
        <authorList>
            <person name="Kruse T."/>
            <person name="Murarilal Ratnadevi C."/>
            <person name="Erikstad H.-A."/>
            <person name="Birkeland N.-K."/>
        </authorList>
    </citation>
    <scope>NUCLEOTIDE SEQUENCE [LARGE SCALE GENOMIC DNA]</scope>
    <source>
        <strain evidence="4">kam1</strain>
    </source>
</reference>
<dbReference type="Gene3D" id="3.40.50.1440">
    <property type="entry name" value="Tubulin/FtsZ, GTPase domain"/>
    <property type="match status" value="1"/>
</dbReference>
<keyword evidence="3" id="KW-1185">Reference proteome</keyword>
<dbReference type="AlphaFoldDB" id="A0A0C1UU81"/>
<protein>
    <submittedName>
        <fullName evidence="2">Tubulin-like protein</fullName>
    </submittedName>
</protein>
<dbReference type="EMBL" id="CP037899">
    <property type="protein sequence ID" value="QDQ42720.1"/>
    <property type="molecule type" value="Genomic_DNA"/>
</dbReference>
<dbReference type="GO" id="GO:0005874">
    <property type="term" value="C:microtubule"/>
    <property type="evidence" value="ECO:0007669"/>
    <property type="project" value="InterPro"/>
</dbReference>
<dbReference type="GO" id="GO:0005525">
    <property type="term" value="F:GTP binding"/>
    <property type="evidence" value="ECO:0007669"/>
    <property type="project" value="InterPro"/>
</dbReference>
<name>A0A0C1UU81_9BACT</name>
<dbReference type="RefSeq" id="WP_039720587.1">
    <property type="nucleotide sequence ID" value="NZ_CP037899.1"/>
</dbReference>
<reference evidence="1 3" key="1">
    <citation type="submission" date="2014-08" db="EMBL/GenBank/DDBJ databases">
        <title>Methylacidiphilum kamchatkense strain Kam1 draft genome sequence.</title>
        <authorList>
            <person name="Birkeland N.-K."/>
            <person name="Erikstad H.A."/>
        </authorList>
    </citation>
    <scope>NUCLEOTIDE SEQUENCE [LARGE SCALE GENOMIC DNA]</scope>
    <source>
        <strain evidence="1 3">Kam1</strain>
    </source>
</reference>
<dbReference type="Pfam" id="PF13809">
    <property type="entry name" value="Tubulin_2"/>
    <property type="match status" value="1"/>
</dbReference>
<dbReference type="KEGG" id="mkc:kam1_1500"/>
<gene>
    <name evidence="1" type="ORF">A946_00950</name>
    <name evidence="2" type="ORF">kam1_1500</name>
</gene>
<organism evidence="2 4">
    <name type="scientific">Methylacidiphilum kamchatkense Kam1</name>
    <dbReference type="NCBI Taxonomy" id="1202785"/>
    <lineage>
        <taxon>Bacteria</taxon>
        <taxon>Pseudomonadati</taxon>
        <taxon>Verrucomicrobiota</taxon>
        <taxon>Methylacidiphilae</taxon>
        <taxon>Methylacidiphilales</taxon>
        <taxon>Methylacidiphilaceae</taxon>
        <taxon>Methylacidiphilum (ex Ratnadevi et al. 2023)</taxon>
    </lineage>
</organism>
<dbReference type="OrthoDB" id="174139at2"/>
<dbReference type="InterPro" id="IPR017975">
    <property type="entry name" value="Tubulin_CS"/>
</dbReference>
<accession>A0A0C1UU81</accession>
<evidence type="ECO:0000313" key="4">
    <source>
        <dbReference type="Proteomes" id="UP000315925"/>
    </source>
</evidence>
<evidence type="ECO:0000313" key="2">
    <source>
        <dbReference type="EMBL" id="QDQ42720.1"/>
    </source>
</evidence>
<dbReference type="InterPro" id="IPR025904">
    <property type="entry name" value="Tubulin-like"/>
</dbReference>
<dbReference type="InterPro" id="IPR036525">
    <property type="entry name" value="Tubulin/FtsZ_GTPase_sf"/>
</dbReference>
<dbReference type="PROSITE" id="PS00227">
    <property type="entry name" value="TUBULIN"/>
    <property type="match status" value="1"/>
</dbReference>